<gene>
    <name evidence="1" type="ORF">WISP_124056</name>
</gene>
<protein>
    <submittedName>
        <fullName evidence="1">Uncharacterized protein</fullName>
    </submittedName>
</protein>
<evidence type="ECO:0000313" key="2">
    <source>
        <dbReference type="Proteomes" id="UP001145742"/>
    </source>
</evidence>
<proteinExistence type="predicted"/>
<accession>A0ABQ9CRP5</accession>
<reference evidence="1" key="1">
    <citation type="submission" date="2019-10" db="EMBL/GenBank/DDBJ databases">
        <authorList>
            <person name="Soares A.E.R."/>
            <person name="Aleixo A."/>
            <person name="Schneider P."/>
            <person name="Miyaki C.Y."/>
            <person name="Schneider M.P."/>
            <person name="Mello C."/>
            <person name="Vasconcelos A.T.R."/>
        </authorList>
    </citation>
    <scope>NUCLEOTIDE SEQUENCE</scope>
    <source>
        <tissue evidence="1">Muscle</tissue>
    </source>
</reference>
<organism evidence="1 2">
    <name type="scientific">Willisornis vidua</name>
    <name type="common">Xingu scale-backed antbird</name>
    <dbReference type="NCBI Taxonomy" id="1566151"/>
    <lineage>
        <taxon>Eukaryota</taxon>
        <taxon>Metazoa</taxon>
        <taxon>Chordata</taxon>
        <taxon>Craniata</taxon>
        <taxon>Vertebrata</taxon>
        <taxon>Euteleostomi</taxon>
        <taxon>Archelosauria</taxon>
        <taxon>Archosauria</taxon>
        <taxon>Dinosauria</taxon>
        <taxon>Saurischia</taxon>
        <taxon>Theropoda</taxon>
        <taxon>Coelurosauria</taxon>
        <taxon>Aves</taxon>
        <taxon>Neognathae</taxon>
        <taxon>Neoaves</taxon>
        <taxon>Telluraves</taxon>
        <taxon>Australaves</taxon>
        <taxon>Passeriformes</taxon>
        <taxon>Thamnophilidae</taxon>
        <taxon>Willisornis</taxon>
    </lineage>
</organism>
<name>A0ABQ9CRP5_9PASS</name>
<sequence length="156" mass="17787">MTHQCDQVAKRACASNSLASWTRAVIVPLSSAPVRLHLECCVQFWAPHYKKDIEVLEQRAMKVVKALEGGCSLVETSLFSQATSNKTRRHSLELCKGRLRLDIRRSFFMERVVKHWNELTTKTVESPSKEVFKKKLDMALSAVIWLTRSKVGLDDL</sequence>
<dbReference type="Proteomes" id="UP001145742">
    <property type="component" value="Unassembled WGS sequence"/>
</dbReference>
<comment type="caution">
    <text evidence="1">The sequence shown here is derived from an EMBL/GenBank/DDBJ whole genome shotgun (WGS) entry which is preliminary data.</text>
</comment>
<keyword evidence="2" id="KW-1185">Reference proteome</keyword>
<evidence type="ECO:0000313" key="1">
    <source>
        <dbReference type="EMBL" id="KAJ7407879.1"/>
    </source>
</evidence>
<dbReference type="EMBL" id="WHWB01034579">
    <property type="protein sequence ID" value="KAJ7407879.1"/>
    <property type="molecule type" value="Genomic_DNA"/>
</dbReference>